<comment type="subcellular location">
    <subcellularLocation>
        <location evidence="2">Membrane</location>
    </subcellularLocation>
</comment>
<evidence type="ECO:0000313" key="14">
    <source>
        <dbReference type="EMBL" id="MBB5017164.1"/>
    </source>
</evidence>
<evidence type="ECO:0000256" key="2">
    <source>
        <dbReference type="ARBA" id="ARBA00004370"/>
    </source>
</evidence>
<evidence type="ECO:0000256" key="7">
    <source>
        <dbReference type="ARBA" id="ARBA00022777"/>
    </source>
</evidence>
<dbReference type="InterPro" id="IPR050428">
    <property type="entry name" value="TCS_sensor_his_kinase"/>
</dbReference>
<feature type="transmembrane region" description="Helical" evidence="11">
    <location>
        <begin position="172"/>
        <end position="195"/>
    </location>
</feature>
<keyword evidence="8 11" id="KW-1133">Transmembrane helix</keyword>
<dbReference type="InterPro" id="IPR005467">
    <property type="entry name" value="His_kinase_dom"/>
</dbReference>
<keyword evidence="7 14" id="KW-0418">Kinase</keyword>
<dbReference type="PROSITE" id="PS50109">
    <property type="entry name" value="HIS_KIN"/>
    <property type="match status" value="1"/>
</dbReference>
<proteinExistence type="predicted"/>
<gene>
    <name evidence="14" type="ORF">HNQ59_000426</name>
</gene>
<dbReference type="PANTHER" id="PTHR45436">
    <property type="entry name" value="SENSOR HISTIDINE KINASE YKOH"/>
    <property type="match status" value="1"/>
</dbReference>
<feature type="domain" description="HAMP" evidence="13">
    <location>
        <begin position="196"/>
        <end position="248"/>
    </location>
</feature>
<evidence type="ECO:0000256" key="5">
    <source>
        <dbReference type="ARBA" id="ARBA00022679"/>
    </source>
</evidence>
<dbReference type="InterPro" id="IPR004358">
    <property type="entry name" value="Sig_transdc_His_kin-like_C"/>
</dbReference>
<dbReference type="InterPro" id="IPR003661">
    <property type="entry name" value="HisK_dim/P_dom"/>
</dbReference>
<evidence type="ECO:0000259" key="13">
    <source>
        <dbReference type="PROSITE" id="PS50885"/>
    </source>
</evidence>
<dbReference type="SUPFAM" id="SSF55874">
    <property type="entry name" value="ATPase domain of HSP90 chaperone/DNA topoisomerase II/histidine kinase"/>
    <property type="match status" value="1"/>
</dbReference>
<accession>A0A840MCY1</accession>
<keyword evidence="10 11" id="KW-0472">Membrane</keyword>
<dbReference type="InterPro" id="IPR003594">
    <property type="entry name" value="HATPase_dom"/>
</dbReference>
<dbReference type="AlphaFoldDB" id="A0A840MCY1"/>
<evidence type="ECO:0000256" key="8">
    <source>
        <dbReference type="ARBA" id="ARBA00022989"/>
    </source>
</evidence>
<dbReference type="CDD" id="cd00075">
    <property type="entry name" value="HATPase"/>
    <property type="match status" value="1"/>
</dbReference>
<dbReference type="GO" id="GO:0000155">
    <property type="term" value="F:phosphorelay sensor kinase activity"/>
    <property type="evidence" value="ECO:0007669"/>
    <property type="project" value="InterPro"/>
</dbReference>
<keyword evidence="6 11" id="KW-0812">Transmembrane</keyword>
<dbReference type="InterPro" id="IPR003660">
    <property type="entry name" value="HAMP_dom"/>
</dbReference>
<dbReference type="Proteomes" id="UP000575898">
    <property type="component" value="Unassembled WGS sequence"/>
</dbReference>
<keyword evidence="5 14" id="KW-0808">Transferase</keyword>
<dbReference type="EC" id="2.7.13.3" evidence="3"/>
<dbReference type="SMART" id="SM00388">
    <property type="entry name" value="HisKA"/>
    <property type="match status" value="1"/>
</dbReference>
<evidence type="ECO:0000313" key="15">
    <source>
        <dbReference type="Proteomes" id="UP000575898"/>
    </source>
</evidence>
<keyword evidence="4" id="KW-0597">Phosphoprotein</keyword>
<dbReference type="SUPFAM" id="SSF47384">
    <property type="entry name" value="Homodimeric domain of signal transducing histidine kinase"/>
    <property type="match status" value="1"/>
</dbReference>
<evidence type="ECO:0000256" key="10">
    <source>
        <dbReference type="ARBA" id="ARBA00023136"/>
    </source>
</evidence>
<protein>
    <recommendedName>
        <fullName evidence="3">histidine kinase</fullName>
        <ecNumber evidence="3">2.7.13.3</ecNumber>
    </recommendedName>
</protein>
<keyword evidence="15" id="KW-1185">Reference proteome</keyword>
<evidence type="ECO:0000256" key="1">
    <source>
        <dbReference type="ARBA" id="ARBA00000085"/>
    </source>
</evidence>
<comment type="catalytic activity">
    <reaction evidence="1">
        <text>ATP + protein L-histidine = ADP + protein N-phospho-L-histidine.</text>
        <dbReference type="EC" id="2.7.13.3"/>
    </reaction>
</comment>
<reference evidence="14 15" key="1">
    <citation type="submission" date="2020-08" db="EMBL/GenBank/DDBJ databases">
        <title>Genomic Encyclopedia of Type Strains, Phase IV (KMG-IV): sequencing the most valuable type-strain genomes for metagenomic binning, comparative biology and taxonomic classification.</title>
        <authorList>
            <person name="Goeker M."/>
        </authorList>
    </citation>
    <scope>NUCLEOTIDE SEQUENCE [LARGE SCALE GENOMIC DNA]</scope>
    <source>
        <strain evidence="14 15">DSM 27165</strain>
    </source>
</reference>
<dbReference type="SMART" id="SM00387">
    <property type="entry name" value="HATPase_c"/>
    <property type="match status" value="1"/>
</dbReference>
<dbReference type="Gene3D" id="1.10.287.130">
    <property type="match status" value="1"/>
</dbReference>
<dbReference type="GO" id="GO:0005886">
    <property type="term" value="C:plasma membrane"/>
    <property type="evidence" value="ECO:0007669"/>
    <property type="project" value="TreeGrafter"/>
</dbReference>
<sequence length="470" mass="52093">MGKTEGSRSAPGLSLRRQLLLWLLVPQIVLWSAAIYVAYTVALRYANIAIDQGLFQSTRALARQVKPLGDGLFIDFPRAAQQILEEEPEDRVFYMVSTPPGRFILGNDKLPQPTHLQNPQYNHPYFYDGMLNGQKIRLAALFMSVGTAEAPQTLLVQVAKGITLRKRMAHDILVDTVLPLSILMLMTSLLVWGGVSHGLSPLRRLRRLVENRTVLDLAPIEITSAPAEVRSLARALNTLMAAVAHNISYQRRFIADAAHQLRTPLAGLKSQTELALNETDPHALKQRLQHVHTSASRTVHMVNQLLTLARAEPDQQNAMPREPLDLTRLVRDLAAELAPRVLNRGLELECYADVPPQIISGNSTLLREMLTNLVDNAIRYAGKGCTLTLRVLAGSDSTTLEVEDDGPGIADSDKEKVFDRFYRVSQQIEGCGLGLAIVREIANRHAADVVLRDAQPHGLLVSIRFRTDAH</sequence>
<dbReference type="PRINTS" id="PR00344">
    <property type="entry name" value="BCTRLSENSOR"/>
</dbReference>
<name>A0A840MCY1_9PROT</name>
<evidence type="ECO:0000256" key="9">
    <source>
        <dbReference type="ARBA" id="ARBA00023012"/>
    </source>
</evidence>
<dbReference type="PANTHER" id="PTHR45436:SF1">
    <property type="entry name" value="SENSOR PROTEIN QSEC"/>
    <property type="match status" value="1"/>
</dbReference>
<evidence type="ECO:0000256" key="6">
    <source>
        <dbReference type="ARBA" id="ARBA00022692"/>
    </source>
</evidence>
<feature type="domain" description="Histidine kinase" evidence="12">
    <location>
        <begin position="256"/>
        <end position="469"/>
    </location>
</feature>
<organism evidence="14 15">
    <name type="scientific">Chitinivorax tropicus</name>
    <dbReference type="NCBI Taxonomy" id="714531"/>
    <lineage>
        <taxon>Bacteria</taxon>
        <taxon>Pseudomonadati</taxon>
        <taxon>Pseudomonadota</taxon>
        <taxon>Betaproteobacteria</taxon>
        <taxon>Chitinivorax</taxon>
    </lineage>
</organism>
<evidence type="ECO:0000259" key="12">
    <source>
        <dbReference type="PROSITE" id="PS50109"/>
    </source>
</evidence>
<dbReference type="Pfam" id="PF08521">
    <property type="entry name" value="2CSK_N"/>
    <property type="match status" value="1"/>
</dbReference>
<dbReference type="Pfam" id="PF02518">
    <property type="entry name" value="HATPase_c"/>
    <property type="match status" value="1"/>
</dbReference>
<comment type="caution">
    <text evidence="14">The sequence shown here is derived from an EMBL/GenBank/DDBJ whole genome shotgun (WGS) entry which is preliminary data.</text>
</comment>
<evidence type="ECO:0000256" key="3">
    <source>
        <dbReference type="ARBA" id="ARBA00012438"/>
    </source>
</evidence>
<dbReference type="InterPro" id="IPR036890">
    <property type="entry name" value="HATPase_C_sf"/>
</dbReference>
<keyword evidence="9" id="KW-0902">Two-component regulatory system</keyword>
<dbReference type="Pfam" id="PF00512">
    <property type="entry name" value="HisKA"/>
    <property type="match status" value="1"/>
</dbReference>
<dbReference type="PROSITE" id="PS50885">
    <property type="entry name" value="HAMP"/>
    <property type="match status" value="1"/>
</dbReference>
<dbReference type="EMBL" id="JACHHY010000002">
    <property type="protein sequence ID" value="MBB5017164.1"/>
    <property type="molecule type" value="Genomic_DNA"/>
</dbReference>
<dbReference type="Gene3D" id="3.30.565.10">
    <property type="entry name" value="Histidine kinase-like ATPase, C-terminal domain"/>
    <property type="match status" value="1"/>
</dbReference>
<evidence type="ECO:0000256" key="11">
    <source>
        <dbReference type="SAM" id="Phobius"/>
    </source>
</evidence>
<dbReference type="InterPro" id="IPR013727">
    <property type="entry name" value="2CSK_N"/>
</dbReference>
<dbReference type="InterPro" id="IPR036097">
    <property type="entry name" value="HisK_dim/P_sf"/>
</dbReference>
<evidence type="ECO:0000256" key="4">
    <source>
        <dbReference type="ARBA" id="ARBA00022553"/>
    </source>
</evidence>
<feature type="transmembrane region" description="Helical" evidence="11">
    <location>
        <begin position="20"/>
        <end position="39"/>
    </location>
</feature>
<dbReference type="CDD" id="cd00082">
    <property type="entry name" value="HisKA"/>
    <property type="match status" value="1"/>
</dbReference>
<dbReference type="RefSeq" id="WP_184034556.1">
    <property type="nucleotide sequence ID" value="NZ_JACHHY010000002.1"/>
</dbReference>